<proteinExistence type="predicted"/>
<comment type="caution">
    <text evidence="1">The sequence shown here is derived from an EMBL/GenBank/DDBJ whole genome shotgun (WGS) entry which is preliminary data.</text>
</comment>
<evidence type="ECO:0000313" key="1">
    <source>
        <dbReference type="EMBL" id="TQO19641.1"/>
    </source>
</evidence>
<protein>
    <submittedName>
        <fullName evidence="1">Uncharacterized protein</fullName>
    </submittedName>
</protein>
<dbReference type="Proteomes" id="UP000316560">
    <property type="component" value="Unassembled WGS sequence"/>
</dbReference>
<organism evidence="1 2">
    <name type="scientific">Rhodoglobus vestalii</name>
    <dbReference type="NCBI Taxonomy" id="193384"/>
    <lineage>
        <taxon>Bacteria</taxon>
        <taxon>Bacillati</taxon>
        <taxon>Actinomycetota</taxon>
        <taxon>Actinomycetes</taxon>
        <taxon>Micrococcales</taxon>
        <taxon>Microbacteriaceae</taxon>
        <taxon>Rhodoglobus</taxon>
    </lineage>
</organism>
<dbReference type="AlphaFoldDB" id="A0A8H2PTS7"/>
<accession>A0A8H2PTS7</accession>
<dbReference type="EMBL" id="VFRA01000001">
    <property type="protein sequence ID" value="TQO19641.1"/>
    <property type="molecule type" value="Genomic_DNA"/>
</dbReference>
<keyword evidence="2" id="KW-1185">Reference proteome</keyword>
<sequence>MEPRLRWPNVMKAWSGISILAVVAVVLSGCAALMGATDDGEKPPEAVPTSGTAVDIPEDAKAFIDAWDDRYPDALATYYSHAAYLRANPGLDLTIGQDYFTGYDFENPEINPVSPLGFDILTTTFSQEVAAQQLVDVFNKSVPEMNLLMNILAKNPLPDQVNVVKDEFIDHTGYYNSHAQQLVDTLARVVEAYGSSSVFTINEATPDIDADPATATVLYGDSPVIDNINDEGLVDSFSDLLEISIAIETYNASGAKVVSTEIVEEVQFSVAHAASVDFLNKGFIGIGSK</sequence>
<name>A0A8H2PTS7_9MICO</name>
<evidence type="ECO:0000313" key="2">
    <source>
        <dbReference type="Proteomes" id="UP000316560"/>
    </source>
</evidence>
<reference evidence="1 2" key="1">
    <citation type="submission" date="2019-06" db="EMBL/GenBank/DDBJ databases">
        <title>Sequencing the genomes of 1000 actinobacteria strains.</title>
        <authorList>
            <person name="Klenk H.-P."/>
        </authorList>
    </citation>
    <scope>NUCLEOTIDE SEQUENCE [LARGE SCALE GENOMIC DNA]</scope>
    <source>
        <strain evidence="1 2">DSM 21947</strain>
    </source>
</reference>
<dbReference type="RefSeq" id="WP_141990107.1">
    <property type="nucleotide sequence ID" value="NZ_VFRA01000001.1"/>
</dbReference>
<dbReference type="PROSITE" id="PS51257">
    <property type="entry name" value="PROKAR_LIPOPROTEIN"/>
    <property type="match status" value="1"/>
</dbReference>
<gene>
    <name evidence="1" type="ORF">FB472_1210</name>
</gene>